<evidence type="ECO:0000256" key="4">
    <source>
        <dbReference type="ARBA" id="ARBA00022989"/>
    </source>
</evidence>
<reference evidence="8 9" key="1">
    <citation type="submission" date="2015-01" db="EMBL/GenBank/DDBJ databases">
        <title>The Genome Sequence of Fonsecaea multimorphosa CBS 102226.</title>
        <authorList>
            <consortium name="The Broad Institute Genomics Platform"/>
            <person name="Cuomo C."/>
            <person name="de Hoog S."/>
            <person name="Gorbushina A."/>
            <person name="Stielow B."/>
            <person name="Teixiera M."/>
            <person name="Abouelleil A."/>
            <person name="Chapman S.B."/>
            <person name="Priest M."/>
            <person name="Young S.K."/>
            <person name="Wortman J."/>
            <person name="Nusbaum C."/>
            <person name="Birren B."/>
        </authorList>
    </citation>
    <scope>NUCLEOTIDE SEQUENCE [LARGE SCALE GENOMIC DNA]</scope>
    <source>
        <strain evidence="8 9">CBS 102226</strain>
    </source>
</reference>
<comment type="subcellular location">
    <subcellularLocation>
        <location evidence="1">Membrane</location>
        <topology evidence="1">Multi-pass membrane protein</topology>
    </subcellularLocation>
</comment>
<feature type="transmembrane region" description="Helical" evidence="6">
    <location>
        <begin position="421"/>
        <end position="444"/>
    </location>
</feature>
<evidence type="ECO:0000256" key="1">
    <source>
        <dbReference type="ARBA" id="ARBA00004141"/>
    </source>
</evidence>
<dbReference type="InterPro" id="IPR005828">
    <property type="entry name" value="MFS_sugar_transport-like"/>
</dbReference>
<feature type="transmembrane region" description="Helical" evidence="6">
    <location>
        <begin position="104"/>
        <end position="124"/>
    </location>
</feature>
<dbReference type="GO" id="GO:0005351">
    <property type="term" value="F:carbohydrate:proton symporter activity"/>
    <property type="evidence" value="ECO:0007669"/>
    <property type="project" value="TreeGrafter"/>
</dbReference>
<feature type="transmembrane region" description="Helical" evidence="6">
    <location>
        <begin position="326"/>
        <end position="343"/>
    </location>
</feature>
<proteinExistence type="inferred from homology"/>
<feature type="transmembrane region" description="Helical" evidence="6">
    <location>
        <begin position="350"/>
        <end position="369"/>
    </location>
</feature>
<dbReference type="VEuPathDB" id="FungiDB:Z520_05897"/>
<keyword evidence="4 6" id="KW-1133">Transmembrane helix</keyword>
<feature type="transmembrane region" description="Helical" evidence="6">
    <location>
        <begin position="163"/>
        <end position="187"/>
    </location>
</feature>
<accession>A0A0D2INJ3</accession>
<dbReference type="InterPro" id="IPR036259">
    <property type="entry name" value="MFS_trans_sf"/>
</dbReference>
<dbReference type="PANTHER" id="PTHR48022:SF11">
    <property type="entry name" value="MONOSACCHARIDE TRANSPORTER (HXT8), PUTATIVE (AFU_ORTHOLOGUE AFUA_2G08120)-RELATED"/>
    <property type="match status" value="1"/>
</dbReference>
<dbReference type="Proteomes" id="UP000053411">
    <property type="component" value="Unassembled WGS sequence"/>
</dbReference>
<dbReference type="PROSITE" id="PS50850">
    <property type="entry name" value="MFS"/>
    <property type="match status" value="1"/>
</dbReference>
<evidence type="ECO:0000259" key="7">
    <source>
        <dbReference type="PROSITE" id="PS50850"/>
    </source>
</evidence>
<name>A0A0D2INJ3_9EURO</name>
<evidence type="ECO:0000256" key="6">
    <source>
        <dbReference type="SAM" id="Phobius"/>
    </source>
</evidence>
<feature type="transmembrane region" description="Helical" evidence="6">
    <location>
        <begin position="285"/>
        <end position="306"/>
    </location>
</feature>
<dbReference type="OrthoDB" id="8120565at2759"/>
<keyword evidence="5 6" id="KW-0472">Membrane</keyword>
<sequence>MKTNTKDANQDAIGPIASEVEGKRHFRLRTIFSVVVMCLGSISYAYSAGIIGNTIAQPSFYQYMKLNDTNSAALLGAATSLYYTGGVFGALSSHWIGDRFGRKTSIYIGGAIIVVSAALCAGSVHIAMFIVFRFVSGFGALILSMTIPVWITECVPPEVRGAFAQFHAVGVSTGYLLASYVGVGFYVNVSHTSLATWRGPQAIGAVPAICLLCGLWWVPESPRYLLMKGKEGEARNIIRKLHSSSGDTRFAEIEAFQMKKQIELDRTLPSSWAEIFRRPSLRKRMLMTVFVVFSVLSSGNLTIVLYATQLYEALGFDALKQQLLQAGQLAAVMPGLFAAIFFTEKFRRPTMVAVGLSGMVIVLSCYTAVSAQFANSSNKSAQIAGVALVYLYLVLSAALTEGPCAYWSAEFWPTHLRAKGATINVVTFCVVSILWTQSASSAIANIQWRFFLVFICITAINAPIIYYFFPDTQGKSLEEVALLFGDTDLVVVRQEDIVLDADSHRITGKIHVGGEEKSVAEHLDIVV</sequence>
<gene>
    <name evidence="8" type="ORF">Z520_05897</name>
</gene>
<keyword evidence="9" id="KW-1185">Reference proteome</keyword>
<feature type="transmembrane region" description="Helical" evidence="6">
    <location>
        <begin position="450"/>
        <end position="469"/>
    </location>
</feature>
<feature type="transmembrane region" description="Helical" evidence="6">
    <location>
        <begin position="72"/>
        <end position="92"/>
    </location>
</feature>
<dbReference type="AlphaFoldDB" id="A0A0D2INJ3"/>
<dbReference type="PANTHER" id="PTHR48022">
    <property type="entry name" value="PLASTIDIC GLUCOSE TRANSPORTER 4"/>
    <property type="match status" value="1"/>
</dbReference>
<organism evidence="8 9">
    <name type="scientific">Fonsecaea multimorphosa CBS 102226</name>
    <dbReference type="NCBI Taxonomy" id="1442371"/>
    <lineage>
        <taxon>Eukaryota</taxon>
        <taxon>Fungi</taxon>
        <taxon>Dikarya</taxon>
        <taxon>Ascomycota</taxon>
        <taxon>Pezizomycotina</taxon>
        <taxon>Eurotiomycetes</taxon>
        <taxon>Chaetothyriomycetidae</taxon>
        <taxon>Chaetothyriales</taxon>
        <taxon>Herpotrichiellaceae</taxon>
        <taxon>Fonsecaea</taxon>
    </lineage>
</organism>
<feature type="transmembrane region" description="Helical" evidence="6">
    <location>
        <begin position="199"/>
        <end position="218"/>
    </location>
</feature>
<dbReference type="Pfam" id="PF00083">
    <property type="entry name" value="Sugar_tr"/>
    <property type="match status" value="1"/>
</dbReference>
<dbReference type="InterPro" id="IPR050360">
    <property type="entry name" value="MFS_Sugar_Transporters"/>
</dbReference>
<feature type="transmembrane region" description="Helical" evidence="6">
    <location>
        <begin position="130"/>
        <end position="151"/>
    </location>
</feature>
<dbReference type="EMBL" id="KN848071">
    <property type="protein sequence ID" value="KIX98596.1"/>
    <property type="molecule type" value="Genomic_DNA"/>
</dbReference>
<evidence type="ECO:0000313" key="9">
    <source>
        <dbReference type="Proteomes" id="UP000053411"/>
    </source>
</evidence>
<evidence type="ECO:0000256" key="2">
    <source>
        <dbReference type="ARBA" id="ARBA00010992"/>
    </source>
</evidence>
<feature type="transmembrane region" description="Helical" evidence="6">
    <location>
        <begin position="31"/>
        <end position="52"/>
    </location>
</feature>
<evidence type="ECO:0000256" key="5">
    <source>
        <dbReference type="ARBA" id="ARBA00023136"/>
    </source>
</evidence>
<feature type="domain" description="Major facilitator superfamily (MFS) profile" evidence="7">
    <location>
        <begin position="33"/>
        <end position="473"/>
    </location>
</feature>
<comment type="similarity">
    <text evidence="2">Belongs to the major facilitator superfamily. Sugar transporter (TC 2.A.1.1) family.</text>
</comment>
<dbReference type="Gene3D" id="1.20.1250.20">
    <property type="entry name" value="MFS general substrate transporter like domains"/>
    <property type="match status" value="1"/>
</dbReference>
<dbReference type="InterPro" id="IPR020846">
    <property type="entry name" value="MFS_dom"/>
</dbReference>
<dbReference type="RefSeq" id="XP_016632719.1">
    <property type="nucleotide sequence ID" value="XM_016776400.1"/>
</dbReference>
<feature type="transmembrane region" description="Helical" evidence="6">
    <location>
        <begin position="381"/>
        <end position="400"/>
    </location>
</feature>
<evidence type="ECO:0000313" key="8">
    <source>
        <dbReference type="EMBL" id="KIX98596.1"/>
    </source>
</evidence>
<dbReference type="GO" id="GO:0016020">
    <property type="term" value="C:membrane"/>
    <property type="evidence" value="ECO:0007669"/>
    <property type="project" value="UniProtKB-SubCell"/>
</dbReference>
<protein>
    <recommendedName>
        <fullName evidence="7">Major facilitator superfamily (MFS) profile domain-containing protein</fullName>
    </recommendedName>
</protein>
<dbReference type="SUPFAM" id="SSF103473">
    <property type="entry name" value="MFS general substrate transporter"/>
    <property type="match status" value="1"/>
</dbReference>
<evidence type="ECO:0000256" key="3">
    <source>
        <dbReference type="ARBA" id="ARBA00022692"/>
    </source>
</evidence>
<keyword evidence="3 6" id="KW-0812">Transmembrane</keyword>
<dbReference type="GeneID" id="27711643"/>